<dbReference type="InterPro" id="IPR036390">
    <property type="entry name" value="WH_DNA-bd_sf"/>
</dbReference>
<evidence type="ECO:0000256" key="1">
    <source>
        <dbReference type="SAM" id="MobiDB-lite"/>
    </source>
</evidence>
<accession>A0AAE9Y8S6</accession>
<dbReference type="InterPro" id="IPR036388">
    <property type="entry name" value="WH-like_DNA-bd_sf"/>
</dbReference>
<evidence type="ECO:0000313" key="4">
    <source>
        <dbReference type="Proteomes" id="UP001216390"/>
    </source>
</evidence>
<dbReference type="KEGG" id="ima:PO878_18885"/>
<sequence length="255" mass="26375">MSDRTRGEAAPAPGDGAEPEAGVDLGRLAVLKALGDNTRYAIYLELARSSRPLSTSDVAGVLDLHPNTVRPHLERMRDVGLLTVTSDARGGVGRPQHLYSLAPEAPSLGLEPASFPTLASMLMRLAAATGADAGDALDVGRDQGQADAQRYGASRGCLSAVVAQLDAMGFDPAVASASDVDDEGAAVELATVAFAHCPFRDLAEQRPDLLCSLHRGLIEGLVDASGEGSVVGFGSLVDRTPCQVEIRLPGAPEPV</sequence>
<reference evidence="3" key="1">
    <citation type="submission" date="2023-01" db="EMBL/GenBank/DDBJ databases">
        <title>The diversity of Class Acidimicrobiia in South China Sea sediment environments and the proposal of Iamia marina sp. nov., a novel species of the genus Iamia.</title>
        <authorList>
            <person name="He Y."/>
            <person name="Tian X."/>
        </authorList>
    </citation>
    <scope>NUCLEOTIDE SEQUENCE</scope>
    <source>
        <strain evidence="3">DSM 19957</strain>
    </source>
</reference>
<dbReference type="AlphaFoldDB" id="A0AAE9Y8S6"/>
<name>A0AAE9Y8S6_9ACTN</name>
<dbReference type="SUPFAM" id="SSF46785">
    <property type="entry name" value="Winged helix' DNA-binding domain"/>
    <property type="match status" value="1"/>
</dbReference>
<evidence type="ECO:0000259" key="2">
    <source>
        <dbReference type="SMART" id="SM00418"/>
    </source>
</evidence>
<dbReference type="Pfam" id="PF12840">
    <property type="entry name" value="HTH_20"/>
    <property type="match status" value="1"/>
</dbReference>
<dbReference type="CDD" id="cd00090">
    <property type="entry name" value="HTH_ARSR"/>
    <property type="match status" value="1"/>
</dbReference>
<protein>
    <submittedName>
        <fullName evidence="3">Helix-turn-helix domain-containing protein</fullName>
    </submittedName>
</protein>
<feature type="domain" description="HTH arsR-type" evidence="2">
    <location>
        <begin position="29"/>
        <end position="115"/>
    </location>
</feature>
<feature type="compositionally biased region" description="Low complexity" evidence="1">
    <location>
        <begin position="8"/>
        <end position="21"/>
    </location>
</feature>
<feature type="region of interest" description="Disordered" evidence="1">
    <location>
        <begin position="1"/>
        <end position="21"/>
    </location>
</feature>
<dbReference type="InterPro" id="IPR011991">
    <property type="entry name" value="ArsR-like_HTH"/>
</dbReference>
<evidence type="ECO:0000313" key="3">
    <source>
        <dbReference type="EMBL" id="WCO66568.1"/>
    </source>
</evidence>
<dbReference type="RefSeq" id="WP_272736091.1">
    <property type="nucleotide sequence ID" value="NZ_CP116942.1"/>
</dbReference>
<dbReference type="GO" id="GO:0003700">
    <property type="term" value="F:DNA-binding transcription factor activity"/>
    <property type="evidence" value="ECO:0007669"/>
    <property type="project" value="InterPro"/>
</dbReference>
<dbReference type="SMART" id="SM00418">
    <property type="entry name" value="HTH_ARSR"/>
    <property type="match status" value="1"/>
</dbReference>
<gene>
    <name evidence="3" type="ORF">PO878_18885</name>
</gene>
<keyword evidence="4" id="KW-1185">Reference proteome</keyword>
<proteinExistence type="predicted"/>
<dbReference type="Proteomes" id="UP001216390">
    <property type="component" value="Chromosome"/>
</dbReference>
<dbReference type="InterPro" id="IPR001845">
    <property type="entry name" value="HTH_ArsR_DNA-bd_dom"/>
</dbReference>
<dbReference type="Gene3D" id="1.10.10.10">
    <property type="entry name" value="Winged helix-like DNA-binding domain superfamily/Winged helix DNA-binding domain"/>
    <property type="match status" value="1"/>
</dbReference>
<dbReference type="EMBL" id="CP116942">
    <property type="protein sequence ID" value="WCO66568.1"/>
    <property type="molecule type" value="Genomic_DNA"/>
</dbReference>
<organism evidence="3 4">
    <name type="scientific">Iamia majanohamensis</name>
    <dbReference type="NCBI Taxonomy" id="467976"/>
    <lineage>
        <taxon>Bacteria</taxon>
        <taxon>Bacillati</taxon>
        <taxon>Actinomycetota</taxon>
        <taxon>Acidimicrobiia</taxon>
        <taxon>Acidimicrobiales</taxon>
        <taxon>Iamiaceae</taxon>
        <taxon>Iamia</taxon>
    </lineage>
</organism>